<evidence type="ECO:0000313" key="6">
    <source>
        <dbReference type="EMBL" id="KAL3732897.1"/>
    </source>
</evidence>
<dbReference type="GO" id="GO:0008234">
    <property type="term" value="F:cysteine-type peptidase activity"/>
    <property type="evidence" value="ECO:0007669"/>
    <property type="project" value="UniProtKB-KW"/>
</dbReference>
<dbReference type="InterPro" id="IPR013128">
    <property type="entry name" value="Peptidase_C1A"/>
</dbReference>
<keyword evidence="4" id="KW-0788">Thiol protease</keyword>
<protein>
    <recommendedName>
        <fullName evidence="5">Cathepsin propeptide inhibitor domain-containing protein</fullName>
    </recommendedName>
</protein>
<organism evidence="6 7">
    <name type="scientific">Eucalyptus globulus</name>
    <name type="common">Tasmanian blue gum</name>
    <dbReference type="NCBI Taxonomy" id="34317"/>
    <lineage>
        <taxon>Eukaryota</taxon>
        <taxon>Viridiplantae</taxon>
        <taxon>Streptophyta</taxon>
        <taxon>Embryophyta</taxon>
        <taxon>Tracheophyta</taxon>
        <taxon>Spermatophyta</taxon>
        <taxon>Magnoliopsida</taxon>
        <taxon>eudicotyledons</taxon>
        <taxon>Gunneridae</taxon>
        <taxon>Pentapetalae</taxon>
        <taxon>rosids</taxon>
        <taxon>malvids</taxon>
        <taxon>Myrtales</taxon>
        <taxon>Myrtaceae</taxon>
        <taxon>Myrtoideae</taxon>
        <taxon>Eucalypteae</taxon>
        <taxon>Eucalyptus</taxon>
    </lineage>
</organism>
<evidence type="ECO:0000259" key="5">
    <source>
        <dbReference type="SMART" id="SM00848"/>
    </source>
</evidence>
<dbReference type="InterPro" id="IPR038765">
    <property type="entry name" value="Papain-like_cys_pep_sf"/>
</dbReference>
<keyword evidence="2" id="KW-0645">Protease</keyword>
<dbReference type="Proteomes" id="UP001634007">
    <property type="component" value="Unassembled WGS sequence"/>
</dbReference>
<accession>A0ABD3K220</accession>
<dbReference type="Gene3D" id="3.90.70.10">
    <property type="entry name" value="Cysteine proteinases"/>
    <property type="match status" value="1"/>
</dbReference>
<evidence type="ECO:0000256" key="2">
    <source>
        <dbReference type="ARBA" id="ARBA00022670"/>
    </source>
</evidence>
<dbReference type="SMART" id="SM00848">
    <property type="entry name" value="Inhibitor_I29"/>
    <property type="match status" value="1"/>
</dbReference>
<evidence type="ECO:0000313" key="7">
    <source>
        <dbReference type="Proteomes" id="UP001634007"/>
    </source>
</evidence>
<keyword evidence="3" id="KW-0378">Hydrolase</keyword>
<dbReference type="Gene3D" id="1.10.287.2250">
    <property type="match status" value="1"/>
</dbReference>
<dbReference type="PANTHER" id="PTHR12411">
    <property type="entry name" value="CYSTEINE PROTEASE FAMILY C1-RELATED"/>
    <property type="match status" value="1"/>
</dbReference>
<comment type="similarity">
    <text evidence="1">Belongs to the peptidase C1 family.</text>
</comment>
<evidence type="ECO:0000256" key="3">
    <source>
        <dbReference type="ARBA" id="ARBA00022801"/>
    </source>
</evidence>
<keyword evidence="7" id="KW-1185">Reference proteome</keyword>
<dbReference type="InterPro" id="IPR000668">
    <property type="entry name" value="Peptidase_C1A_C"/>
</dbReference>
<evidence type="ECO:0000256" key="4">
    <source>
        <dbReference type="ARBA" id="ARBA00022807"/>
    </source>
</evidence>
<dbReference type="Pfam" id="PF00112">
    <property type="entry name" value="Peptidase_C1"/>
    <property type="match status" value="1"/>
</dbReference>
<dbReference type="EMBL" id="JBJKBG010000006">
    <property type="protein sequence ID" value="KAL3732897.1"/>
    <property type="molecule type" value="Genomic_DNA"/>
</dbReference>
<reference evidence="6 7" key="1">
    <citation type="submission" date="2024-11" db="EMBL/GenBank/DDBJ databases">
        <title>Chromosome-level genome assembly of Eucalyptus globulus Labill. provides insights into its genome evolution.</title>
        <authorList>
            <person name="Li X."/>
        </authorList>
    </citation>
    <scope>NUCLEOTIDE SEQUENCE [LARGE SCALE GENOMIC DNA]</scope>
    <source>
        <strain evidence="6">CL2024</strain>
        <tissue evidence="6">Fresh tender leaves</tissue>
    </source>
</reference>
<dbReference type="GO" id="GO:0006508">
    <property type="term" value="P:proteolysis"/>
    <property type="evidence" value="ECO:0007669"/>
    <property type="project" value="UniProtKB-KW"/>
</dbReference>
<sequence>MGPGQRTDAEVMALFESWIVKHGKAYNVPGEKERRFEIFKDQLRFIDKHNSENHLYTVGLNFFSDLTNEEFNSTYVGRLSEEPPESPNWKEEGTVVGVKDQGSSDMCIISYDQAYNNEPNQCTNAKVIALYESWLVKHDKAYDALGKKERRVIAIGYGTENGMNYWIDKNSWVKAWDRNGSILPHPNPGPSPPSPIKPPIICDRYYSCLRARLAVAACCEDHESCYPHDYPIYNVNEGTCLMIINHKIYCFDQARTTPSVLKALKRTPAQFHWAFGSGGKKNNK</sequence>
<proteinExistence type="inferred from homology"/>
<gene>
    <name evidence="6" type="ORF">ACJRO7_022419</name>
</gene>
<dbReference type="AlphaFoldDB" id="A0ABD3K220"/>
<dbReference type="Pfam" id="PF08246">
    <property type="entry name" value="Inhibitor_I29"/>
    <property type="match status" value="1"/>
</dbReference>
<dbReference type="InterPro" id="IPR013201">
    <property type="entry name" value="Prot_inhib_I29"/>
</dbReference>
<evidence type="ECO:0000256" key="1">
    <source>
        <dbReference type="ARBA" id="ARBA00008455"/>
    </source>
</evidence>
<name>A0ABD3K220_EUCGL</name>
<dbReference type="SUPFAM" id="SSF54001">
    <property type="entry name" value="Cysteine proteinases"/>
    <property type="match status" value="2"/>
</dbReference>
<comment type="caution">
    <text evidence="6">The sequence shown here is derived from an EMBL/GenBank/DDBJ whole genome shotgun (WGS) entry which is preliminary data.</text>
</comment>
<feature type="domain" description="Cathepsin propeptide inhibitor" evidence="5">
    <location>
        <begin position="15"/>
        <end position="71"/>
    </location>
</feature>